<feature type="region of interest" description="Disordered" evidence="1">
    <location>
        <begin position="647"/>
        <end position="691"/>
    </location>
</feature>
<accession>U6LXT5</accession>
<dbReference type="SUPFAM" id="SSF52087">
    <property type="entry name" value="CRAL/TRIO domain"/>
    <property type="match status" value="1"/>
</dbReference>
<dbReference type="PANTHER" id="PTHR46818:SF1">
    <property type="entry name" value="CHROMOSOME UNDETERMINED SCAFFOLD_125, WHOLE GENOME SHOTGUN SEQUENCE"/>
    <property type="match status" value="1"/>
</dbReference>
<dbReference type="Proteomes" id="UP000030750">
    <property type="component" value="Unassembled WGS sequence"/>
</dbReference>
<name>U6LXT5_9EIME</name>
<organism evidence="3 4">
    <name type="scientific">Eimeria brunetti</name>
    <dbReference type="NCBI Taxonomy" id="51314"/>
    <lineage>
        <taxon>Eukaryota</taxon>
        <taxon>Sar</taxon>
        <taxon>Alveolata</taxon>
        <taxon>Apicomplexa</taxon>
        <taxon>Conoidasida</taxon>
        <taxon>Coccidia</taxon>
        <taxon>Eucoccidiorida</taxon>
        <taxon>Eimeriorina</taxon>
        <taxon>Eimeriidae</taxon>
        <taxon>Eimeria</taxon>
    </lineage>
</organism>
<evidence type="ECO:0000313" key="3">
    <source>
        <dbReference type="EMBL" id="CDJ54073.1"/>
    </source>
</evidence>
<dbReference type="Gene3D" id="3.40.525.10">
    <property type="entry name" value="CRAL-TRIO lipid binding domain"/>
    <property type="match status" value="1"/>
</dbReference>
<dbReference type="InterPro" id="IPR036865">
    <property type="entry name" value="CRAL-TRIO_dom_sf"/>
</dbReference>
<dbReference type="PROSITE" id="PS50191">
    <property type="entry name" value="CRAL_TRIO"/>
    <property type="match status" value="1"/>
</dbReference>
<dbReference type="CDD" id="cd00170">
    <property type="entry name" value="SEC14"/>
    <property type="match status" value="1"/>
</dbReference>
<feature type="domain" description="CRAL-TRIO" evidence="2">
    <location>
        <begin position="1"/>
        <end position="160"/>
    </location>
</feature>
<dbReference type="InterPro" id="IPR001251">
    <property type="entry name" value="CRAL-TRIO_dom"/>
</dbReference>
<feature type="region of interest" description="Disordered" evidence="1">
    <location>
        <begin position="399"/>
        <end position="422"/>
    </location>
</feature>
<keyword evidence="4" id="KW-1185">Reference proteome</keyword>
<evidence type="ECO:0000313" key="4">
    <source>
        <dbReference type="Proteomes" id="UP000030750"/>
    </source>
</evidence>
<dbReference type="VEuPathDB" id="ToxoDB:EBH_0076840"/>
<dbReference type="OrthoDB" id="75724at2759"/>
<gene>
    <name evidence="3" type="ORF">EBH_0076840</name>
</gene>
<dbReference type="Pfam" id="PF00650">
    <property type="entry name" value="CRAL_TRIO"/>
    <property type="match status" value="1"/>
</dbReference>
<proteinExistence type="predicted"/>
<reference evidence="3" key="2">
    <citation type="submission" date="2013-10" db="EMBL/GenBank/DDBJ databases">
        <authorList>
            <person name="Aslett M."/>
        </authorList>
    </citation>
    <scope>NUCLEOTIDE SEQUENCE [LARGE SCALE GENOMIC DNA]</scope>
    <source>
        <strain evidence="3">Houghton</strain>
    </source>
</reference>
<evidence type="ECO:0000256" key="1">
    <source>
        <dbReference type="SAM" id="MobiDB-lite"/>
    </source>
</evidence>
<evidence type="ECO:0000259" key="2">
    <source>
        <dbReference type="PROSITE" id="PS50191"/>
    </source>
</evidence>
<dbReference type="AlphaFoldDB" id="U6LXT5"/>
<feature type="region of interest" description="Disordered" evidence="1">
    <location>
        <begin position="704"/>
        <end position="736"/>
    </location>
</feature>
<protein>
    <submittedName>
        <fullName evidence="3">CRAL/TRIO domain containing protein, related</fullName>
    </submittedName>
</protein>
<dbReference type="EMBL" id="HG713614">
    <property type="protein sequence ID" value="CDJ54073.1"/>
    <property type="molecule type" value="Genomic_DNA"/>
</dbReference>
<reference evidence="3" key="1">
    <citation type="submission" date="2013-10" db="EMBL/GenBank/DDBJ databases">
        <title>Genomic analysis of the causative agents of coccidiosis in chickens.</title>
        <authorList>
            <person name="Reid A.J."/>
            <person name="Blake D."/>
            <person name="Billington K."/>
            <person name="Browne H."/>
            <person name="Dunn M."/>
            <person name="Hung S."/>
            <person name="Kawahara F."/>
            <person name="Miranda-Saavedra D."/>
            <person name="Mourier T."/>
            <person name="Nagra H."/>
            <person name="Otto T.D."/>
            <person name="Rawlings N."/>
            <person name="Sanchez A."/>
            <person name="Sanders M."/>
            <person name="Subramaniam C."/>
            <person name="Tay Y."/>
            <person name="Dear P."/>
            <person name="Doerig C."/>
            <person name="Gruber A."/>
            <person name="Parkinson J."/>
            <person name="Shirley M."/>
            <person name="Wan K.L."/>
            <person name="Berriman M."/>
            <person name="Tomley F."/>
            <person name="Pain A."/>
        </authorList>
    </citation>
    <scope>NUCLEOTIDE SEQUENCE [LARGE SCALE GENOMIC DNA]</scope>
    <source>
        <strain evidence="3">Houghton</strain>
    </source>
</reference>
<dbReference type="PANTHER" id="PTHR46818">
    <property type="entry name" value="DOMAIN-CONTAINING PROTEIN, PUTATIVE-RELATED"/>
    <property type="match status" value="1"/>
</dbReference>
<feature type="compositionally biased region" description="Polar residues" evidence="1">
    <location>
        <begin position="401"/>
        <end position="422"/>
    </location>
</feature>
<sequence>MGACYWHGRDRRMRPLLVISLQRLQQLHREAAGEEKVTRLVIFCLEFFLRYLCVAGVVENWCILCDLNGTSVFDFPFPLLLRLMQLIQGSYRGRLYRFYILYAPRLFHFIAKPLVSSLATTTAKKLRVFSNIDDWHQERRAQFAAHQLEKKYGGTASDVTEVHMPTYQPALEVLNILEPSFAFVGTLFDVPQDHLNQSAESAQAVAGQQRESMSEAAEDSLNLPVGNVLAEGTPKSWLANEAKQGLVVNKEADCQHTPDPSVLPVAVGDTLEIPSTWIMQISSPRRSSMGNVSSASSLRMCLPTPLPGSPTTRCCVPSSFTEEDLVAVTTPPPLSPPAEHEGLKEINSPAELPPVCSSGACTSVELCQPPLPCTPAAEPLAPSATERPYDDWPRSVAASEKYSNTQPQSVSPSRTTTGATTSDACSTLGNDSQAQAVCFGSATRQGSRLALRTGSGEGITSKQVHGPPPTKVQPRQCISLSTSACNETQDAQASSMTWGTAVTHLHKSGKSCHGWILESDCRIASRCSAELSAEASKRNRLSLRRLERPIQQQQPRSESSLTSYFSNGSAFLSAAGTGEAMGIRRCSTLGGRLTDSAEANVCGALLSSQSAARKAASLRAVSASGIYRTWASPSLEGKRVFKGAQRETAVPTVQPGHQFGSRRIRLREPKLKTPAPLPQPRSIGEAHTQQPKCSGFLKGWRTSVPPSCKRQNPPVSSLGHAITVHSAQPAVGSEFG</sequence>